<name>A0A956LXG0_UNCEI</name>
<dbReference type="PANTHER" id="PTHR11941:SF171">
    <property type="entry name" value="SD19268P"/>
    <property type="match status" value="1"/>
</dbReference>
<dbReference type="Pfam" id="PF00378">
    <property type="entry name" value="ECH_1"/>
    <property type="match status" value="1"/>
</dbReference>
<feature type="region of interest" description="Disordered" evidence="3">
    <location>
        <begin position="149"/>
        <end position="211"/>
    </location>
</feature>
<dbReference type="Proteomes" id="UP000697710">
    <property type="component" value="Unassembled WGS sequence"/>
</dbReference>
<accession>A0A956LXG0</accession>
<comment type="caution">
    <text evidence="4">The sequence shown here is derived from an EMBL/GenBank/DDBJ whole genome shotgun (WGS) entry which is preliminary data.</text>
</comment>
<reference evidence="4" key="2">
    <citation type="journal article" date="2021" name="Microbiome">
        <title>Successional dynamics and alternative stable states in a saline activated sludge microbial community over 9 years.</title>
        <authorList>
            <person name="Wang Y."/>
            <person name="Ye J."/>
            <person name="Ju F."/>
            <person name="Liu L."/>
            <person name="Boyd J.A."/>
            <person name="Deng Y."/>
            <person name="Parks D.H."/>
            <person name="Jiang X."/>
            <person name="Yin X."/>
            <person name="Woodcroft B.J."/>
            <person name="Tyson G.W."/>
            <person name="Hugenholtz P."/>
            <person name="Polz M.F."/>
            <person name="Zhang T."/>
        </authorList>
    </citation>
    <scope>NUCLEOTIDE SEQUENCE</scope>
    <source>
        <strain evidence="4">HKST-UBA01</strain>
    </source>
</reference>
<dbReference type="GO" id="GO:0006635">
    <property type="term" value="P:fatty acid beta-oxidation"/>
    <property type="evidence" value="ECO:0007669"/>
    <property type="project" value="TreeGrafter"/>
</dbReference>
<keyword evidence="2" id="KW-0456">Lyase</keyword>
<gene>
    <name evidence="4" type="ORF">KC729_05835</name>
</gene>
<organism evidence="4 5">
    <name type="scientific">Eiseniibacteriota bacterium</name>
    <dbReference type="NCBI Taxonomy" id="2212470"/>
    <lineage>
        <taxon>Bacteria</taxon>
        <taxon>Candidatus Eiseniibacteriota</taxon>
    </lineage>
</organism>
<proteinExistence type="inferred from homology"/>
<dbReference type="Gene3D" id="3.90.226.10">
    <property type="entry name" value="2-enoyl-CoA Hydratase, Chain A, domain 1"/>
    <property type="match status" value="1"/>
</dbReference>
<dbReference type="InterPro" id="IPR029045">
    <property type="entry name" value="ClpP/crotonase-like_dom_sf"/>
</dbReference>
<dbReference type="AlphaFoldDB" id="A0A956LXG0"/>
<comment type="similarity">
    <text evidence="1">Belongs to the enoyl-CoA hydratase/isomerase family.</text>
</comment>
<dbReference type="InterPro" id="IPR001753">
    <property type="entry name" value="Enoyl-CoA_hydra/iso"/>
</dbReference>
<evidence type="ECO:0000256" key="2">
    <source>
        <dbReference type="ARBA" id="ARBA00023239"/>
    </source>
</evidence>
<feature type="compositionally biased region" description="Low complexity" evidence="3">
    <location>
        <begin position="156"/>
        <end position="195"/>
    </location>
</feature>
<dbReference type="EMBL" id="JAGQHR010000123">
    <property type="protein sequence ID" value="MCA9727186.1"/>
    <property type="molecule type" value="Genomic_DNA"/>
</dbReference>
<reference evidence="4" key="1">
    <citation type="submission" date="2020-04" db="EMBL/GenBank/DDBJ databases">
        <authorList>
            <person name="Zhang T."/>
        </authorList>
    </citation>
    <scope>NUCLEOTIDE SEQUENCE</scope>
    <source>
        <strain evidence="4">HKST-UBA01</strain>
    </source>
</reference>
<dbReference type="InterPro" id="IPR014748">
    <property type="entry name" value="Enoyl-CoA_hydra_C"/>
</dbReference>
<feature type="compositionally biased region" description="Gly residues" evidence="3">
    <location>
        <begin position="196"/>
        <end position="211"/>
    </location>
</feature>
<dbReference type="Gene3D" id="1.10.12.10">
    <property type="entry name" value="Lyase 2-enoyl-coa Hydratase, Chain A, domain 2"/>
    <property type="match status" value="1"/>
</dbReference>
<dbReference type="SUPFAM" id="SSF52096">
    <property type="entry name" value="ClpP/crotonase"/>
    <property type="match status" value="1"/>
</dbReference>
<evidence type="ECO:0000313" key="5">
    <source>
        <dbReference type="Proteomes" id="UP000697710"/>
    </source>
</evidence>
<protein>
    <submittedName>
        <fullName evidence="4">Enoyl-CoA hydratase/isomerase family protein</fullName>
    </submittedName>
</protein>
<evidence type="ECO:0000256" key="3">
    <source>
        <dbReference type="SAM" id="MobiDB-lite"/>
    </source>
</evidence>
<evidence type="ECO:0000313" key="4">
    <source>
        <dbReference type="EMBL" id="MCA9727186.1"/>
    </source>
</evidence>
<sequence>MVARLNGMALGGGLELALSCDSIVASAKAVLAFPETGIGIYPGLGGTQRTSRRIGKALTKWLVYTGQFLDAVTAEKIGLIDWAGPYAGLDRAVLQAIDQGKRALERRGPARSRQAVLGAIGSDPMMAGLVGLFERVSIAAVMAEAGTVGSVGPGATGPSATGAGPARSGPAGAGPARSGPAGAGPVRPGTPATGSANGGTSSGRGANGGPAGKEAAAVAAAEKILGKIRTKAPIALRLSEELIEKGGDAALDDGLAMEMAHMEEIFRSEDAIEGLSSVGRKQPAFRGR</sequence>
<evidence type="ECO:0000256" key="1">
    <source>
        <dbReference type="ARBA" id="ARBA00005254"/>
    </source>
</evidence>
<dbReference type="CDD" id="cd06558">
    <property type="entry name" value="crotonase-like"/>
    <property type="match status" value="1"/>
</dbReference>
<dbReference type="GO" id="GO:0016829">
    <property type="term" value="F:lyase activity"/>
    <property type="evidence" value="ECO:0007669"/>
    <property type="project" value="UniProtKB-KW"/>
</dbReference>
<dbReference type="PANTHER" id="PTHR11941">
    <property type="entry name" value="ENOYL-COA HYDRATASE-RELATED"/>
    <property type="match status" value="1"/>
</dbReference>